<evidence type="ECO:0000256" key="3">
    <source>
        <dbReference type="ARBA" id="ARBA00022475"/>
    </source>
</evidence>
<feature type="transmembrane region" description="Helical" evidence="7">
    <location>
        <begin position="164"/>
        <end position="184"/>
    </location>
</feature>
<dbReference type="GO" id="GO:0005886">
    <property type="term" value="C:plasma membrane"/>
    <property type="evidence" value="ECO:0007669"/>
    <property type="project" value="UniProtKB-SubCell"/>
</dbReference>
<dbReference type="GO" id="GO:0034257">
    <property type="term" value="F:nicotinamide riboside transmembrane transporter activity"/>
    <property type="evidence" value="ECO:0007669"/>
    <property type="project" value="InterPro"/>
</dbReference>
<dbReference type="InterPro" id="IPR006419">
    <property type="entry name" value="NMN_transpt_PnuC"/>
</dbReference>
<protein>
    <submittedName>
        <fullName evidence="9">Unannotated protein</fullName>
    </submittedName>
</protein>
<dbReference type="NCBIfam" id="TIGR01528">
    <property type="entry name" value="NMN_trans_PnuC"/>
    <property type="match status" value="1"/>
</dbReference>
<keyword evidence="3" id="KW-1003">Cell membrane</keyword>
<keyword evidence="4 7" id="KW-0812">Transmembrane</keyword>
<reference evidence="9" key="1">
    <citation type="submission" date="2020-05" db="EMBL/GenBank/DDBJ databases">
        <authorList>
            <person name="Chiriac C."/>
            <person name="Salcher M."/>
            <person name="Ghai R."/>
            <person name="Kavagutti S V."/>
        </authorList>
    </citation>
    <scope>NUCLEOTIDE SEQUENCE</scope>
</reference>
<evidence type="ECO:0000256" key="5">
    <source>
        <dbReference type="ARBA" id="ARBA00022989"/>
    </source>
</evidence>
<dbReference type="AlphaFoldDB" id="A0A6J6GZF8"/>
<dbReference type="EMBL" id="CAEZUQ010000050">
    <property type="protein sequence ID" value="CAB4606757.1"/>
    <property type="molecule type" value="Genomic_DNA"/>
</dbReference>
<evidence type="ECO:0000256" key="2">
    <source>
        <dbReference type="ARBA" id="ARBA00022448"/>
    </source>
</evidence>
<gene>
    <name evidence="8" type="ORF">UFOPK1425_00171</name>
    <name evidence="9" type="ORF">UFOPK1842_00536</name>
</gene>
<sequence>MNLMATVFTAWGYQLSLLELLAFITSIIGVWLGVFGPRKTWPWWSISSLLYAALFFQWKYYASGFLQFIFIAGAIAGWFGWGPKGARPQRLTKREMQIWGAAYLISWFALYPVLKKIGAAASLTDAFGFVGSCIAQFLMVLQRYESWIIWVVVDSVYTYQYWHGKQYLTAILYFIFVLIAVGGWKRWLRESATSAN</sequence>
<organism evidence="9">
    <name type="scientific">freshwater metagenome</name>
    <dbReference type="NCBI Taxonomy" id="449393"/>
    <lineage>
        <taxon>unclassified sequences</taxon>
        <taxon>metagenomes</taxon>
        <taxon>ecological metagenomes</taxon>
    </lineage>
</organism>
<feature type="transmembrane region" description="Helical" evidence="7">
    <location>
        <begin position="96"/>
        <end position="114"/>
    </location>
</feature>
<evidence type="ECO:0000256" key="7">
    <source>
        <dbReference type="SAM" id="Phobius"/>
    </source>
</evidence>
<feature type="transmembrane region" description="Helical" evidence="7">
    <location>
        <begin position="126"/>
        <end position="144"/>
    </location>
</feature>
<comment type="subcellular location">
    <subcellularLocation>
        <location evidence="1">Cell membrane</location>
        <topology evidence="1">Multi-pass membrane protein</topology>
    </subcellularLocation>
</comment>
<accession>A0A6J6GZF8</accession>
<dbReference type="PANTHER" id="PTHR36122:SF2">
    <property type="entry name" value="NICOTINAMIDE RIBOSIDE TRANSPORTER PNUC"/>
    <property type="match status" value="1"/>
</dbReference>
<feature type="transmembrane region" description="Helical" evidence="7">
    <location>
        <begin position="65"/>
        <end position="81"/>
    </location>
</feature>
<keyword evidence="6 7" id="KW-0472">Membrane</keyword>
<evidence type="ECO:0000256" key="4">
    <source>
        <dbReference type="ARBA" id="ARBA00022692"/>
    </source>
</evidence>
<proteinExistence type="predicted"/>
<name>A0A6J6GZF8_9ZZZZ</name>
<evidence type="ECO:0000256" key="6">
    <source>
        <dbReference type="ARBA" id="ARBA00023136"/>
    </source>
</evidence>
<evidence type="ECO:0000256" key="1">
    <source>
        <dbReference type="ARBA" id="ARBA00004651"/>
    </source>
</evidence>
<dbReference type="PANTHER" id="PTHR36122">
    <property type="entry name" value="NICOTINAMIDE RIBOSIDE TRANSPORTER PNUC"/>
    <property type="match status" value="1"/>
</dbReference>
<evidence type="ECO:0000313" key="8">
    <source>
        <dbReference type="EMBL" id="CAB4533457.1"/>
    </source>
</evidence>
<evidence type="ECO:0000313" key="9">
    <source>
        <dbReference type="EMBL" id="CAB4606757.1"/>
    </source>
</evidence>
<keyword evidence="5 7" id="KW-1133">Transmembrane helix</keyword>
<keyword evidence="2" id="KW-0813">Transport</keyword>
<feature type="transmembrane region" description="Helical" evidence="7">
    <location>
        <begin position="41"/>
        <end position="58"/>
    </location>
</feature>
<dbReference type="EMBL" id="CAEZSJ010000017">
    <property type="protein sequence ID" value="CAB4533457.1"/>
    <property type="molecule type" value="Genomic_DNA"/>
</dbReference>
<dbReference type="Pfam" id="PF04973">
    <property type="entry name" value="NMN_transporter"/>
    <property type="match status" value="1"/>
</dbReference>
<feature type="transmembrane region" description="Helical" evidence="7">
    <location>
        <begin position="12"/>
        <end position="35"/>
    </location>
</feature>